<dbReference type="EMBL" id="CP091871">
    <property type="protein sequence ID" value="WEU40942.1"/>
    <property type="molecule type" value="Genomic_DNA"/>
</dbReference>
<evidence type="ECO:0000256" key="4">
    <source>
        <dbReference type="HAMAP-Rule" id="MF_00511"/>
    </source>
</evidence>
<protein>
    <recommendedName>
        <fullName evidence="4">Small ribosomal subunit protein eS17</fullName>
    </recommendedName>
</protein>
<keyword evidence="3 4" id="KW-0687">Ribonucleoprotein</keyword>
<dbReference type="GO" id="GO:0005829">
    <property type="term" value="C:cytosol"/>
    <property type="evidence" value="ECO:0007669"/>
    <property type="project" value="UniProtKB-ARBA"/>
</dbReference>
<name>A0AAF0D3B6_ODILC</name>
<keyword evidence="2 4" id="KW-0689">Ribosomal protein</keyword>
<dbReference type="GO" id="GO:1990904">
    <property type="term" value="C:ribonucleoprotein complex"/>
    <property type="evidence" value="ECO:0007669"/>
    <property type="project" value="UniProtKB-KW"/>
</dbReference>
<dbReference type="PANTHER" id="PTHR10732:SF0">
    <property type="entry name" value="40S RIBOSOMAL PROTEIN S17"/>
    <property type="match status" value="1"/>
</dbReference>
<dbReference type="InterPro" id="IPR036401">
    <property type="entry name" value="Ribosomal_eS17_sf"/>
</dbReference>
<evidence type="ECO:0000313" key="5">
    <source>
        <dbReference type="EMBL" id="WEU40942.1"/>
    </source>
</evidence>
<comment type="similarity">
    <text evidence="1 4">Belongs to the eukaryotic ribosomal protein eS17 family.</text>
</comment>
<dbReference type="Gene3D" id="1.10.60.20">
    <property type="entry name" value="Ribosomal protein S17e-like"/>
    <property type="match status" value="1"/>
</dbReference>
<dbReference type="Proteomes" id="UP000186851">
    <property type="component" value="Chromosome"/>
</dbReference>
<dbReference type="GO" id="GO:0006412">
    <property type="term" value="P:translation"/>
    <property type="evidence" value="ECO:0007669"/>
    <property type="project" value="UniProtKB-UniRule"/>
</dbReference>
<reference evidence="5" key="2">
    <citation type="journal article" date="2022" name="Nat. Microbiol.">
        <title>A closed Candidatus Odinarchaeum chromosome exposes Asgard archaeal viruses.</title>
        <authorList>
            <person name="Tamarit D."/>
            <person name="Caceres E.F."/>
            <person name="Krupovic M."/>
            <person name="Nijland R."/>
            <person name="Eme L."/>
            <person name="Robinson N.P."/>
            <person name="Ettema T.J.G."/>
        </authorList>
    </citation>
    <scope>NUCLEOTIDE SEQUENCE</scope>
    <source>
        <strain evidence="5">LCB_4</strain>
    </source>
</reference>
<dbReference type="PANTHER" id="PTHR10732">
    <property type="entry name" value="40S RIBOSOMAL PROTEIN S17"/>
    <property type="match status" value="1"/>
</dbReference>
<dbReference type="InterPro" id="IPR001210">
    <property type="entry name" value="Ribosomal_eS17"/>
</dbReference>
<dbReference type="InterPro" id="IPR018273">
    <property type="entry name" value="Ribosomal_eS17_CS"/>
</dbReference>
<dbReference type="KEGG" id="oyw:OdinLCB4_003275"/>
<dbReference type="GO" id="GO:0005840">
    <property type="term" value="C:ribosome"/>
    <property type="evidence" value="ECO:0007669"/>
    <property type="project" value="UniProtKB-KW"/>
</dbReference>
<evidence type="ECO:0000256" key="1">
    <source>
        <dbReference type="ARBA" id="ARBA00010444"/>
    </source>
</evidence>
<dbReference type="NCBIfam" id="NF002242">
    <property type="entry name" value="PRK01151.1"/>
    <property type="match status" value="1"/>
</dbReference>
<evidence type="ECO:0000256" key="3">
    <source>
        <dbReference type="ARBA" id="ARBA00023274"/>
    </source>
</evidence>
<organism evidence="5 6">
    <name type="scientific">Odinarchaeota yellowstonii (strain LCB_4)</name>
    <dbReference type="NCBI Taxonomy" id="1841599"/>
    <lineage>
        <taxon>Archaea</taxon>
        <taxon>Promethearchaeati</taxon>
        <taxon>Candidatus Odinarchaeota</taxon>
        <taxon>Candidatus Odinarchaeia</taxon>
        <taxon>Candidatus Odinarchaeales</taxon>
        <taxon>Candidatus Odinarchaeaceae</taxon>
        <taxon>Candidatus Odinarchaeum</taxon>
    </lineage>
</organism>
<gene>
    <name evidence="4" type="primary">rps17e</name>
    <name evidence="5" type="ORF">OdinLCB4_003275</name>
</gene>
<dbReference type="Pfam" id="PF00833">
    <property type="entry name" value="Ribosomal_S17e"/>
    <property type="match status" value="1"/>
</dbReference>
<dbReference type="SUPFAM" id="SSF116820">
    <property type="entry name" value="Rps17e-like"/>
    <property type="match status" value="1"/>
</dbReference>
<proteinExistence type="inferred from homology"/>
<sequence>MGRVRPSSIKNLVWELVELYADKFTDDFEKNKKVVDEISEVKSKSVRNKIAGYITHIVQIEKRKSQAAE</sequence>
<accession>A0AAF0D3B6</accession>
<evidence type="ECO:0000256" key="2">
    <source>
        <dbReference type="ARBA" id="ARBA00022980"/>
    </source>
</evidence>
<dbReference type="AlphaFoldDB" id="A0AAF0D3B6"/>
<dbReference type="HAMAP" id="MF_00511">
    <property type="entry name" value="Ribosomal_eS17"/>
    <property type="match status" value="1"/>
</dbReference>
<dbReference type="PROSITE" id="PS00712">
    <property type="entry name" value="RIBOSOMAL_S17E"/>
    <property type="match status" value="1"/>
</dbReference>
<dbReference type="GO" id="GO:0003735">
    <property type="term" value="F:structural constituent of ribosome"/>
    <property type="evidence" value="ECO:0007669"/>
    <property type="project" value="InterPro"/>
</dbReference>
<reference evidence="5" key="1">
    <citation type="journal article" date="2017" name="Nature">
        <title>Asgard archaea illuminate the origin of eukaryotic cellular complexity.</title>
        <authorList>
            <person name="Zaremba-Niedzwiedzka K."/>
            <person name="Caceres E.F."/>
            <person name="Saw J.H."/>
            <person name="Backstrom D."/>
            <person name="Juzokaite L."/>
            <person name="Vancaester E."/>
            <person name="Seitz K.W."/>
            <person name="Anantharaman K."/>
            <person name="Starnawski P."/>
            <person name="Kjeldsen K.U."/>
            <person name="Scott M.B."/>
            <person name="Nunoura T."/>
            <person name="Banfield J.F."/>
            <person name="Schramm A."/>
            <person name="Baker B.J."/>
            <person name="Spang A."/>
            <person name="Ettema T.J.G."/>
        </authorList>
    </citation>
    <scope>NUCLEOTIDE SEQUENCE</scope>
    <source>
        <strain evidence="5">LCB_4</strain>
    </source>
</reference>
<evidence type="ECO:0000313" key="6">
    <source>
        <dbReference type="Proteomes" id="UP000186851"/>
    </source>
</evidence>